<dbReference type="Proteomes" id="UP001152485">
    <property type="component" value="Unassembled WGS sequence"/>
</dbReference>
<dbReference type="Pfam" id="PF16732">
    <property type="entry name" value="ComP_DUS"/>
    <property type="match status" value="1"/>
</dbReference>
<dbReference type="Pfam" id="PF07963">
    <property type="entry name" value="N_methyl"/>
    <property type="match status" value="1"/>
</dbReference>
<protein>
    <recommendedName>
        <fullName evidence="4">Type IV pilus assembly protein PilE</fullName>
    </recommendedName>
</protein>
<name>A0ABN8UN45_9GAMM</name>
<dbReference type="SUPFAM" id="SSF54523">
    <property type="entry name" value="Pili subunits"/>
    <property type="match status" value="1"/>
</dbReference>
<keyword evidence="1" id="KW-1133">Transmembrane helix</keyword>
<keyword evidence="1" id="KW-0472">Membrane</keyword>
<keyword evidence="1" id="KW-0812">Transmembrane</keyword>
<accession>A0ABN8UN45</accession>
<organism evidence="2 3">
    <name type="scientific">Pseudoalteromonas holothuriae</name>
    <dbReference type="NCBI Taxonomy" id="2963714"/>
    <lineage>
        <taxon>Bacteria</taxon>
        <taxon>Pseudomonadati</taxon>
        <taxon>Pseudomonadota</taxon>
        <taxon>Gammaproteobacteria</taxon>
        <taxon>Alteromonadales</taxon>
        <taxon>Pseudoalteromonadaceae</taxon>
        <taxon>Pseudoalteromonas</taxon>
    </lineage>
</organism>
<feature type="transmembrane region" description="Helical" evidence="1">
    <location>
        <begin position="12"/>
        <end position="30"/>
    </location>
</feature>
<dbReference type="RefSeq" id="WP_261594003.1">
    <property type="nucleotide sequence ID" value="NZ_CAMAPD010000013.1"/>
</dbReference>
<dbReference type="InterPro" id="IPR031982">
    <property type="entry name" value="PilE-like"/>
</dbReference>
<evidence type="ECO:0000313" key="3">
    <source>
        <dbReference type="Proteomes" id="UP001152485"/>
    </source>
</evidence>
<dbReference type="PROSITE" id="PS00409">
    <property type="entry name" value="PROKAR_NTER_METHYL"/>
    <property type="match status" value="1"/>
</dbReference>
<gene>
    <name evidence="2" type="ORF">PSECIP111951_02694</name>
</gene>
<evidence type="ECO:0000313" key="2">
    <source>
        <dbReference type="EMBL" id="CAH9062462.1"/>
    </source>
</evidence>
<sequence>MKKNQGFSLLELLIATAIVAIIGVLAYPSYTDAIIDGRRSEAQQELLKTAVILERQYSRNGGYPDSTSFTALPTLEVYTFAYQPLGKPENGADFTSPRFLLTATPKAGSSQAGDPCGAVTINHTGTQGAQKSGCW</sequence>
<reference evidence="2 3" key="1">
    <citation type="submission" date="2022-07" db="EMBL/GenBank/DDBJ databases">
        <authorList>
            <person name="Criscuolo A."/>
        </authorList>
    </citation>
    <scope>NUCLEOTIDE SEQUENCE [LARGE SCALE GENOMIC DNA]</scope>
    <source>
        <strain evidence="3">CIP 111951</strain>
    </source>
</reference>
<dbReference type="InterPro" id="IPR012902">
    <property type="entry name" value="N_methyl_site"/>
</dbReference>
<dbReference type="NCBIfam" id="TIGR02532">
    <property type="entry name" value="IV_pilin_GFxxxE"/>
    <property type="match status" value="1"/>
</dbReference>
<comment type="caution">
    <text evidence="2">The sequence shown here is derived from an EMBL/GenBank/DDBJ whole genome shotgun (WGS) entry which is preliminary data.</text>
</comment>
<evidence type="ECO:0008006" key="4">
    <source>
        <dbReference type="Google" id="ProtNLM"/>
    </source>
</evidence>
<dbReference type="InterPro" id="IPR045584">
    <property type="entry name" value="Pilin-like"/>
</dbReference>
<evidence type="ECO:0000256" key="1">
    <source>
        <dbReference type="SAM" id="Phobius"/>
    </source>
</evidence>
<dbReference type="EMBL" id="CAMAPD010000013">
    <property type="protein sequence ID" value="CAH9062462.1"/>
    <property type="molecule type" value="Genomic_DNA"/>
</dbReference>
<dbReference type="Gene3D" id="3.30.700.10">
    <property type="entry name" value="Glycoprotein, Type 4 Pilin"/>
    <property type="match status" value="1"/>
</dbReference>
<proteinExistence type="predicted"/>